<keyword evidence="2" id="KW-1185">Reference proteome</keyword>
<proteinExistence type="predicted"/>
<comment type="caution">
    <text evidence="1">The sequence shown here is derived from an EMBL/GenBank/DDBJ whole genome shotgun (WGS) entry which is preliminary data.</text>
</comment>
<sequence>MDENNVAVLAILDDQCAPSGSPYKSNMPMPTYNQTHTITTIPPHEEPEPSETNKQNVIWTKNATLMLLSLYETKMHVMDNPKKKTKMWKSIAEELRSLNVEVTPDQVRWKINALTKKYKDCIESGQGQISFKYFNEMHQILGRFSDDSVTYRLASGVIQNQEDADRDSSSFGKKRKTTAPFRNLRLEQRAKIQLDKQWVEYLKRQEEQKLVRDERYERSLKLREEELQLRRKELEMKQTLAFKRLQLKEKKQEEILRIEREKCHLIASFNFVNIQATTLLITLNVDDIEISNLVAIGDQRNFGTNLCLWERTGGHMNSEAVEYKDISNLTDNLTVEVEKNITGETSDKHSAVWTTGATLTLLKLYESNIEMVETPKKKTRLWAAISENLKSYSIEMTPDQVRWKINALTKKYKQAVDSGQKRFKYFKEMNNIFGQCEDDDDCTISEQLQHKKHSRKNHLNLSMSESFGNKGSTFETKATIELRKIRLASRIEADRSQSKITLEKQWLEFLRRQEEHKQWRDEMFEKSLRLRQQELELRRKEVEIKEALELKRLRLKEKEHELLQIERDKCTLLSKIVEQKRLQNLH</sequence>
<name>A0ACC0KFX3_CHOFU</name>
<dbReference type="Proteomes" id="UP001064048">
    <property type="component" value="Chromosome 5"/>
</dbReference>
<accession>A0ACC0KFX3</accession>
<evidence type="ECO:0000313" key="1">
    <source>
        <dbReference type="EMBL" id="KAI8435205.1"/>
    </source>
</evidence>
<evidence type="ECO:0000313" key="2">
    <source>
        <dbReference type="Proteomes" id="UP001064048"/>
    </source>
</evidence>
<dbReference type="EMBL" id="CM046105">
    <property type="protein sequence ID" value="KAI8435205.1"/>
    <property type="molecule type" value="Genomic_DNA"/>
</dbReference>
<gene>
    <name evidence="1" type="ORF">MSG28_003562</name>
</gene>
<protein>
    <submittedName>
        <fullName evidence="1">Uncharacterized protein</fullName>
    </submittedName>
</protein>
<organism evidence="1 2">
    <name type="scientific">Choristoneura fumiferana</name>
    <name type="common">Spruce budworm moth</name>
    <name type="synonym">Archips fumiferana</name>
    <dbReference type="NCBI Taxonomy" id="7141"/>
    <lineage>
        <taxon>Eukaryota</taxon>
        <taxon>Metazoa</taxon>
        <taxon>Ecdysozoa</taxon>
        <taxon>Arthropoda</taxon>
        <taxon>Hexapoda</taxon>
        <taxon>Insecta</taxon>
        <taxon>Pterygota</taxon>
        <taxon>Neoptera</taxon>
        <taxon>Endopterygota</taxon>
        <taxon>Lepidoptera</taxon>
        <taxon>Glossata</taxon>
        <taxon>Ditrysia</taxon>
        <taxon>Tortricoidea</taxon>
        <taxon>Tortricidae</taxon>
        <taxon>Tortricinae</taxon>
        <taxon>Choristoneura</taxon>
    </lineage>
</organism>
<reference evidence="1 2" key="1">
    <citation type="journal article" date="2022" name="Genome Biol. Evol.">
        <title>The Spruce Budworm Genome: Reconstructing the Evolutionary History of Antifreeze Proteins.</title>
        <authorList>
            <person name="Beliveau C."/>
            <person name="Gagne P."/>
            <person name="Picq S."/>
            <person name="Vernygora O."/>
            <person name="Keeling C.I."/>
            <person name="Pinkney K."/>
            <person name="Doucet D."/>
            <person name="Wen F."/>
            <person name="Johnston J.S."/>
            <person name="Maaroufi H."/>
            <person name="Boyle B."/>
            <person name="Laroche J."/>
            <person name="Dewar K."/>
            <person name="Juretic N."/>
            <person name="Blackburn G."/>
            <person name="Nisole A."/>
            <person name="Brunet B."/>
            <person name="Brandao M."/>
            <person name="Lumley L."/>
            <person name="Duan J."/>
            <person name="Quan G."/>
            <person name="Lucarotti C.J."/>
            <person name="Roe A.D."/>
            <person name="Sperling F.A.H."/>
            <person name="Levesque R.C."/>
            <person name="Cusson M."/>
        </authorList>
    </citation>
    <scope>NUCLEOTIDE SEQUENCE [LARGE SCALE GENOMIC DNA]</scope>
    <source>
        <strain evidence="1">Glfc:IPQL:Cfum</strain>
    </source>
</reference>